<evidence type="ECO:0000313" key="1">
    <source>
        <dbReference type="EMBL" id="RKF23633.1"/>
    </source>
</evidence>
<name>A0A420ESL0_9ACTN</name>
<dbReference type="Proteomes" id="UP000285744">
    <property type="component" value="Unassembled WGS sequence"/>
</dbReference>
<reference evidence="1 2" key="1">
    <citation type="journal article" date="2018" name="Int. J. Syst. Evol. Microbiol.">
        <title>Micromonospora globbae sp. nov., an endophytic actinomycete isolated from roots of Globba winitii C. H. Wright.</title>
        <authorList>
            <person name="Kuncharoen N."/>
            <person name="Pittayakhajonwut P."/>
            <person name="Tanasupawat S."/>
        </authorList>
    </citation>
    <scope>NUCLEOTIDE SEQUENCE [LARGE SCALE GENOMIC DNA]</scope>
    <source>
        <strain evidence="1 2">WPS1-2</strain>
    </source>
</reference>
<organism evidence="1 2">
    <name type="scientific">Micromonospora globbae</name>
    <dbReference type="NCBI Taxonomy" id="1894969"/>
    <lineage>
        <taxon>Bacteria</taxon>
        <taxon>Bacillati</taxon>
        <taxon>Actinomycetota</taxon>
        <taxon>Actinomycetes</taxon>
        <taxon>Micromonosporales</taxon>
        <taxon>Micromonosporaceae</taxon>
        <taxon>Micromonospora</taxon>
    </lineage>
</organism>
<protein>
    <submittedName>
        <fullName evidence="1">Uncharacterized protein</fullName>
    </submittedName>
</protein>
<comment type="caution">
    <text evidence="1">The sequence shown here is derived from an EMBL/GenBank/DDBJ whole genome shotgun (WGS) entry which is preliminary data.</text>
</comment>
<dbReference type="EMBL" id="RAQQ01000039">
    <property type="protein sequence ID" value="RKF23633.1"/>
    <property type="molecule type" value="Genomic_DNA"/>
</dbReference>
<proteinExistence type="predicted"/>
<accession>A0A420ESL0</accession>
<gene>
    <name evidence="1" type="ORF">D7I43_30495</name>
</gene>
<dbReference type="AlphaFoldDB" id="A0A420ESL0"/>
<sequence>MQQDSQPVTELTGIGAAAYTYTDAATGVTVATYDANLYLTVTAAPLRPGADLPEDVVAGLSAAAFSALNALRA</sequence>
<evidence type="ECO:0000313" key="2">
    <source>
        <dbReference type="Proteomes" id="UP000285744"/>
    </source>
</evidence>